<evidence type="ECO:0008006" key="4">
    <source>
        <dbReference type="Google" id="ProtNLM"/>
    </source>
</evidence>
<dbReference type="AlphaFoldDB" id="A0A250G149"/>
<name>A0A250G149_9FLAO</name>
<sequence length="108" mass="12371">MQNLIINIIVGGALLALSCFVKYKKAYHLIAGYTDYKHRSGNTRKMDLIINFVCFFSILIIFISVANYVFKIDKKILNDYFIPFSGGLIIIISLIISLLLYVFRIAKK</sequence>
<keyword evidence="1" id="KW-1133">Transmembrane helix</keyword>
<evidence type="ECO:0000256" key="1">
    <source>
        <dbReference type="SAM" id="Phobius"/>
    </source>
</evidence>
<evidence type="ECO:0000313" key="2">
    <source>
        <dbReference type="EMBL" id="ATA91023.1"/>
    </source>
</evidence>
<feature type="transmembrane region" description="Helical" evidence="1">
    <location>
        <begin position="82"/>
        <end position="103"/>
    </location>
</feature>
<feature type="transmembrane region" description="Helical" evidence="1">
    <location>
        <begin position="48"/>
        <end position="70"/>
    </location>
</feature>
<evidence type="ECO:0000313" key="3">
    <source>
        <dbReference type="Proteomes" id="UP000243136"/>
    </source>
</evidence>
<keyword evidence="1" id="KW-0472">Membrane</keyword>
<protein>
    <recommendedName>
        <fullName evidence="4">DUF3784 domain-containing protein</fullName>
    </recommendedName>
</protein>
<dbReference type="Proteomes" id="UP000243136">
    <property type="component" value="Chromosome"/>
</dbReference>
<reference evidence="3" key="1">
    <citation type="submission" date="2017-06" db="EMBL/GenBank/DDBJ databases">
        <title>Capnocytophaga spp. assemblies.</title>
        <authorList>
            <person name="Gulvik C.A."/>
        </authorList>
    </citation>
    <scope>NUCLEOTIDE SEQUENCE [LARGE SCALE GENOMIC DNA]</scope>
    <source>
        <strain evidence="3">H5594</strain>
    </source>
</reference>
<keyword evidence="1" id="KW-0812">Transmembrane</keyword>
<gene>
    <name evidence="2" type="ORF">CGC56_01860</name>
</gene>
<accession>A0A250G149</accession>
<feature type="transmembrane region" description="Helical" evidence="1">
    <location>
        <begin position="6"/>
        <end position="23"/>
    </location>
</feature>
<proteinExistence type="predicted"/>
<dbReference type="EMBL" id="CP022388">
    <property type="protein sequence ID" value="ATA91023.1"/>
    <property type="molecule type" value="Genomic_DNA"/>
</dbReference>
<organism evidence="2 3">
    <name type="scientific">Capnocytophaga canimorsus</name>
    <dbReference type="NCBI Taxonomy" id="28188"/>
    <lineage>
        <taxon>Bacteria</taxon>
        <taxon>Pseudomonadati</taxon>
        <taxon>Bacteroidota</taxon>
        <taxon>Flavobacteriia</taxon>
        <taxon>Flavobacteriales</taxon>
        <taxon>Flavobacteriaceae</taxon>
        <taxon>Capnocytophaga</taxon>
    </lineage>
</organism>